<keyword evidence="2" id="KW-1185">Reference proteome</keyword>
<name>A0A6M1L3T4_9ACTN</name>
<comment type="caution">
    <text evidence="1">The sequence shown here is derived from an EMBL/GenBank/DDBJ whole genome shotgun (WGS) entry which is preliminary data.</text>
</comment>
<dbReference type="Proteomes" id="UP000478148">
    <property type="component" value="Unassembled WGS sequence"/>
</dbReference>
<protein>
    <submittedName>
        <fullName evidence="1">Uncharacterized protein</fullName>
    </submittedName>
</protein>
<proteinExistence type="predicted"/>
<dbReference type="EMBL" id="SAIY01000004">
    <property type="protein sequence ID" value="NGM13557.1"/>
    <property type="molecule type" value="Genomic_DNA"/>
</dbReference>
<gene>
    <name evidence="1" type="ORF">ENC19_13245</name>
</gene>
<dbReference type="RefSeq" id="WP_164447503.1">
    <property type="nucleotide sequence ID" value="NZ_SAIY01000004.1"/>
</dbReference>
<reference evidence="1 2" key="1">
    <citation type="submission" date="2020-02" db="EMBL/GenBank/DDBJ databases">
        <title>Draft Genome Sequence of Verrucosispora sp. Strain CWR15, Isolated from Gulf of Mexico Sponge.</title>
        <authorList>
            <person name="Kennedy S.J."/>
            <person name="Cella E."/>
            <person name="Azarian T."/>
            <person name="Baker B.J."/>
            <person name="Shaw L.N."/>
        </authorList>
    </citation>
    <scope>NUCLEOTIDE SEQUENCE [LARGE SCALE GENOMIC DNA]</scope>
    <source>
        <strain evidence="1 2">CWR15</strain>
    </source>
</reference>
<sequence length="237" mass="25398">MVILGVCPLSQRVLTEQVTQAVRRYDLGAVARLPGSFRTFVRAPYGTYAAGDVAGLHRLHLSATGEAASRPGHATAPLAEATGVHLYDDGSVRQETYWTPPMPRVPATVTGPLLARRLRMAVEARAFLVTATAVATEAAIHALMRNQAADLSGPGGRITLDPAGFNALFRPSTPRPARPRLDQARSAARRHAAGTGAATCLRLPMVDAHVLEALLATRERDIRSGRLFDQVRQMLGL</sequence>
<accession>A0A6M1L3T4</accession>
<evidence type="ECO:0000313" key="2">
    <source>
        <dbReference type="Proteomes" id="UP000478148"/>
    </source>
</evidence>
<evidence type="ECO:0000313" key="1">
    <source>
        <dbReference type="EMBL" id="NGM13557.1"/>
    </source>
</evidence>
<organism evidence="1 2">
    <name type="scientific">Verrucosispora sioxanthis</name>
    <dbReference type="NCBI Taxonomy" id="2499994"/>
    <lineage>
        <taxon>Bacteria</taxon>
        <taxon>Bacillati</taxon>
        <taxon>Actinomycetota</taxon>
        <taxon>Actinomycetes</taxon>
        <taxon>Micromonosporales</taxon>
        <taxon>Micromonosporaceae</taxon>
        <taxon>Micromonospora</taxon>
    </lineage>
</organism>
<dbReference type="AlphaFoldDB" id="A0A6M1L3T4"/>